<name>A0AAN6THC0_9PEZI</name>
<comment type="caution">
    <text evidence="1">The sequence shown here is derived from an EMBL/GenBank/DDBJ whole genome shotgun (WGS) entry which is preliminary data.</text>
</comment>
<organism evidence="1 2">
    <name type="scientific">Canariomyces notabilis</name>
    <dbReference type="NCBI Taxonomy" id="2074819"/>
    <lineage>
        <taxon>Eukaryota</taxon>
        <taxon>Fungi</taxon>
        <taxon>Dikarya</taxon>
        <taxon>Ascomycota</taxon>
        <taxon>Pezizomycotina</taxon>
        <taxon>Sordariomycetes</taxon>
        <taxon>Sordariomycetidae</taxon>
        <taxon>Sordariales</taxon>
        <taxon>Chaetomiaceae</taxon>
        <taxon>Canariomyces</taxon>
    </lineage>
</organism>
<evidence type="ECO:0000313" key="2">
    <source>
        <dbReference type="Proteomes" id="UP001302812"/>
    </source>
</evidence>
<dbReference type="RefSeq" id="XP_064672062.1">
    <property type="nucleotide sequence ID" value="XM_064809974.1"/>
</dbReference>
<dbReference type="AlphaFoldDB" id="A0AAN6THC0"/>
<evidence type="ECO:0000313" key="1">
    <source>
        <dbReference type="EMBL" id="KAK4114492.1"/>
    </source>
</evidence>
<dbReference type="EMBL" id="MU853336">
    <property type="protein sequence ID" value="KAK4114492.1"/>
    <property type="molecule type" value="Genomic_DNA"/>
</dbReference>
<dbReference type="Proteomes" id="UP001302812">
    <property type="component" value="Unassembled WGS sequence"/>
</dbReference>
<reference evidence="1" key="2">
    <citation type="submission" date="2023-05" db="EMBL/GenBank/DDBJ databases">
        <authorList>
            <consortium name="Lawrence Berkeley National Laboratory"/>
            <person name="Steindorff A."/>
            <person name="Hensen N."/>
            <person name="Bonometti L."/>
            <person name="Westerberg I."/>
            <person name="Brannstrom I.O."/>
            <person name="Guillou S."/>
            <person name="Cros-Aarteil S."/>
            <person name="Calhoun S."/>
            <person name="Haridas S."/>
            <person name="Kuo A."/>
            <person name="Mondo S."/>
            <person name="Pangilinan J."/>
            <person name="Riley R."/>
            <person name="Labutti K."/>
            <person name="Andreopoulos B."/>
            <person name="Lipzen A."/>
            <person name="Chen C."/>
            <person name="Yanf M."/>
            <person name="Daum C."/>
            <person name="Ng V."/>
            <person name="Clum A."/>
            <person name="Ohm R."/>
            <person name="Martin F."/>
            <person name="Silar P."/>
            <person name="Natvig D."/>
            <person name="Lalanne C."/>
            <person name="Gautier V."/>
            <person name="Ament-Velasquez S.L."/>
            <person name="Kruys A."/>
            <person name="Hutchinson M.I."/>
            <person name="Powell A.J."/>
            <person name="Barry K."/>
            <person name="Miller A.N."/>
            <person name="Grigoriev I.V."/>
            <person name="Debuchy R."/>
            <person name="Gladieux P."/>
            <person name="Thoren M.H."/>
            <person name="Johannesson H."/>
        </authorList>
    </citation>
    <scope>NUCLEOTIDE SEQUENCE</scope>
    <source>
        <strain evidence="1">CBS 508.74</strain>
    </source>
</reference>
<protein>
    <submittedName>
        <fullName evidence="1">Uncharacterized protein</fullName>
    </submittedName>
</protein>
<sequence length="202" mass="23354">MPCERQTGPREADGLCCAHSHALPPVYRFLSDTIQDQDFQTHSHEMDFFVKMTSQSQPSTISSLAGTANPQLSSLFFTLLPAEIRNLIYLEFWRIACLRQHVVLTEFDEPGLGTMPVWSHVPCITDANARDIRFDQWRLDIQQRQAWTARLRSEWCLHWACEEASPDWKPPLIGLLRHRLHSPQPKPTKTPFLDVLTTCKRM</sequence>
<gene>
    <name evidence="1" type="ORF">N656DRAFT_532130</name>
</gene>
<proteinExistence type="predicted"/>
<keyword evidence="2" id="KW-1185">Reference proteome</keyword>
<accession>A0AAN6THC0</accession>
<dbReference type="GeneID" id="89934098"/>
<reference evidence="1" key="1">
    <citation type="journal article" date="2023" name="Mol. Phylogenet. Evol.">
        <title>Genome-scale phylogeny and comparative genomics of the fungal order Sordariales.</title>
        <authorList>
            <person name="Hensen N."/>
            <person name="Bonometti L."/>
            <person name="Westerberg I."/>
            <person name="Brannstrom I.O."/>
            <person name="Guillou S."/>
            <person name="Cros-Aarteil S."/>
            <person name="Calhoun S."/>
            <person name="Haridas S."/>
            <person name="Kuo A."/>
            <person name="Mondo S."/>
            <person name="Pangilinan J."/>
            <person name="Riley R."/>
            <person name="LaButti K."/>
            <person name="Andreopoulos B."/>
            <person name="Lipzen A."/>
            <person name="Chen C."/>
            <person name="Yan M."/>
            <person name="Daum C."/>
            <person name="Ng V."/>
            <person name="Clum A."/>
            <person name="Steindorff A."/>
            <person name="Ohm R.A."/>
            <person name="Martin F."/>
            <person name="Silar P."/>
            <person name="Natvig D.O."/>
            <person name="Lalanne C."/>
            <person name="Gautier V."/>
            <person name="Ament-Velasquez S.L."/>
            <person name="Kruys A."/>
            <person name="Hutchinson M.I."/>
            <person name="Powell A.J."/>
            <person name="Barry K."/>
            <person name="Miller A.N."/>
            <person name="Grigoriev I.V."/>
            <person name="Debuchy R."/>
            <person name="Gladieux P."/>
            <person name="Hiltunen Thoren M."/>
            <person name="Johannesson H."/>
        </authorList>
    </citation>
    <scope>NUCLEOTIDE SEQUENCE</scope>
    <source>
        <strain evidence="1">CBS 508.74</strain>
    </source>
</reference>